<feature type="compositionally biased region" description="Low complexity" evidence="1">
    <location>
        <begin position="66"/>
        <end position="86"/>
    </location>
</feature>
<dbReference type="AlphaFoldDB" id="A0A9N8ERL9"/>
<comment type="caution">
    <text evidence="2">The sequence shown here is derived from an EMBL/GenBank/DDBJ whole genome shotgun (WGS) entry which is preliminary data.</text>
</comment>
<dbReference type="Proteomes" id="UP001153069">
    <property type="component" value="Unassembled WGS sequence"/>
</dbReference>
<accession>A0A9N8ERL9</accession>
<feature type="region of interest" description="Disordered" evidence="1">
    <location>
        <begin position="1"/>
        <end position="117"/>
    </location>
</feature>
<feature type="compositionally biased region" description="Polar residues" evidence="1">
    <location>
        <begin position="32"/>
        <end position="41"/>
    </location>
</feature>
<evidence type="ECO:0000313" key="2">
    <source>
        <dbReference type="EMBL" id="CAB9524799.1"/>
    </source>
</evidence>
<organism evidence="2 3">
    <name type="scientific">Seminavis robusta</name>
    <dbReference type="NCBI Taxonomy" id="568900"/>
    <lineage>
        <taxon>Eukaryota</taxon>
        <taxon>Sar</taxon>
        <taxon>Stramenopiles</taxon>
        <taxon>Ochrophyta</taxon>
        <taxon>Bacillariophyta</taxon>
        <taxon>Bacillariophyceae</taxon>
        <taxon>Bacillariophycidae</taxon>
        <taxon>Naviculales</taxon>
        <taxon>Naviculaceae</taxon>
        <taxon>Seminavis</taxon>
    </lineage>
</organism>
<evidence type="ECO:0000256" key="1">
    <source>
        <dbReference type="SAM" id="MobiDB-lite"/>
    </source>
</evidence>
<proteinExistence type="predicted"/>
<feature type="compositionally biased region" description="Basic and acidic residues" evidence="1">
    <location>
        <begin position="226"/>
        <end position="246"/>
    </location>
</feature>
<protein>
    <submittedName>
        <fullName evidence="2">Uncharacterized protein</fullName>
    </submittedName>
</protein>
<dbReference type="EMBL" id="CAICTM010001584">
    <property type="protein sequence ID" value="CAB9524799.1"/>
    <property type="molecule type" value="Genomic_DNA"/>
</dbReference>
<evidence type="ECO:0000313" key="3">
    <source>
        <dbReference type="Proteomes" id="UP001153069"/>
    </source>
</evidence>
<name>A0A9N8ERL9_9STRA</name>
<feature type="region of interest" description="Disordered" evidence="1">
    <location>
        <begin position="226"/>
        <end position="290"/>
    </location>
</feature>
<feature type="compositionally biased region" description="Low complexity" evidence="1">
    <location>
        <begin position="279"/>
        <end position="290"/>
    </location>
</feature>
<keyword evidence="3" id="KW-1185">Reference proteome</keyword>
<feature type="compositionally biased region" description="Polar residues" evidence="1">
    <location>
        <begin position="263"/>
        <end position="278"/>
    </location>
</feature>
<sequence>MATGTVLKIDVAPRKPRISRGISPKRERNRPLNVQRTTSSGEIRKRGLGRTTSNDWGNGHGGRANGGNATWSAAAAAPPTRGVARASSLRDTRKRGLKRTTSTSNDKENKQPPGLKRTVSFGSEQVRTVQIVDPESKNDVWYTKRQLNTLHKLEIRKNLLHQLQADRTTSSSKKSALENEDCTWRGMENLEKETERLERIQSYVRTVILEHRSETSSEELKRIAKAMSKGERDRAHSMGLKDEMEVKPSPSKIGGRQRIGRTLSGSLSWMKRSNSKLMASSKKGGSATAA</sequence>
<gene>
    <name evidence="2" type="ORF">SEMRO_1586_G284200.1</name>
</gene>
<reference evidence="2" key="1">
    <citation type="submission" date="2020-06" db="EMBL/GenBank/DDBJ databases">
        <authorList>
            <consortium name="Plant Systems Biology data submission"/>
        </authorList>
    </citation>
    <scope>NUCLEOTIDE SEQUENCE</scope>
    <source>
        <strain evidence="2">D6</strain>
    </source>
</reference>